<feature type="signal peptide" evidence="2">
    <location>
        <begin position="1"/>
        <end position="21"/>
    </location>
</feature>
<dbReference type="AlphaFoldDB" id="C8PFH2"/>
<dbReference type="EMBL" id="ACYG01000014">
    <property type="protein sequence ID" value="EEV18438.1"/>
    <property type="molecule type" value="Genomic_DNA"/>
</dbReference>
<reference evidence="3 4" key="1">
    <citation type="submission" date="2009-07" db="EMBL/GenBank/DDBJ databases">
        <authorList>
            <person name="Madupu R."/>
            <person name="Sebastian Y."/>
            <person name="Durkin A.S."/>
            <person name="Torralba M."/>
            <person name="Methe B."/>
            <person name="Sutton G.G."/>
            <person name="Strausberg R.L."/>
            <person name="Nelson K.E."/>
        </authorList>
    </citation>
    <scope>NUCLEOTIDE SEQUENCE [LARGE SCALE GENOMIC DNA]</scope>
    <source>
        <strain evidence="3 4">RM3268</strain>
    </source>
</reference>
<dbReference type="STRING" id="824.CGRAC_0233"/>
<comment type="caution">
    <text evidence="3">The sequence shown here is derived from an EMBL/GenBank/DDBJ whole genome shotgun (WGS) entry which is preliminary data.</text>
</comment>
<protein>
    <recommendedName>
        <fullName evidence="5">Tat pathway signal sequence domain protein</fullName>
    </recommendedName>
</protein>
<evidence type="ECO:0000256" key="2">
    <source>
        <dbReference type="SAM" id="SignalP"/>
    </source>
</evidence>
<feature type="region of interest" description="Disordered" evidence="1">
    <location>
        <begin position="37"/>
        <end position="72"/>
    </location>
</feature>
<evidence type="ECO:0008006" key="5">
    <source>
        <dbReference type="Google" id="ProtNLM"/>
    </source>
</evidence>
<name>C8PFH2_9BACT</name>
<dbReference type="eggNOG" id="ENOG5033CM7">
    <property type="taxonomic scope" value="Bacteria"/>
</dbReference>
<feature type="compositionally biased region" description="Basic residues" evidence="1">
    <location>
        <begin position="37"/>
        <end position="46"/>
    </location>
</feature>
<gene>
    <name evidence="3" type="ORF">CAMGR0001_2129</name>
</gene>
<dbReference type="RefSeq" id="WP_005870005.1">
    <property type="nucleotide sequence ID" value="NZ_ACYG01000014.1"/>
</dbReference>
<evidence type="ECO:0000256" key="1">
    <source>
        <dbReference type="SAM" id="MobiDB-lite"/>
    </source>
</evidence>
<accession>C8PFH2</accession>
<sequence length="72" mass="8228">MKKLLALILAAFLLTPSVSFSAQRVGGYVTKKGKYVKPHYRSNKNRTQRDNWSSKGRSNPYTGKRGTKKPKW</sequence>
<feature type="compositionally biased region" description="Polar residues" evidence="1">
    <location>
        <begin position="50"/>
        <end position="61"/>
    </location>
</feature>
<evidence type="ECO:0000313" key="3">
    <source>
        <dbReference type="EMBL" id="EEV18438.1"/>
    </source>
</evidence>
<keyword evidence="4" id="KW-1185">Reference proteome</keyword>
<dbReference type="OrthoDB" id="8690161at2"/>
<keyword evidence="2" id="KW-0732">Signal</keyword>
<evidence type="ECO:0000313" key="4">
    <source>
        <dbReference type="Proteomes" id="UP000005709"/>
    </source>
</evidence>
<dbReference type="Proteomes" id="UP000005709">
    <property type="component" value="Unassembled WGS sequence"/>
</dbReference>
<feature type="chain" id="PRO_5002991045" description="Tat pathway signal sequence domain protein" evidence="2">
    <location>
        <begin position="22"/>
        <end position="72"/>
    </location>
</feature>
<organism evidence="3 4">
    <name type="scientific">Campylobacter gracilis RM3268</name>
    <dbReference type="NCBI Taxonomy" id="553220"/>
    <lineage>
        <taxon>Bacteria</taxon>
        <taxon>Pseudomonadati</taxon>
        <taxon>Campylobacterota</taxon>
        <taxon>Epsilonproteobacteria</taxon>
        <taxon>Campylobacterales</taxon>
        <taxon>Campylobacteraceae</taxon>
        <taxon>Campylobacter</taxon>
    </lineage>
</organism>
<proteinExistence type="predicted"/>